<feature type="non-terminal residue" evidence="1">
    <location>
        <position position="1"/>
    </location>
</feature>
<proteinExistence type="predicted"/>
<protein>
    <submittedName>
        <fullName evidence="1">Uncharacterized protein</fullName>
    </submittedName>
</protein>
<sequence>TFLTILTKYLCFVLFKIPNLTISSFSRTDNILFILNCKFIGKRLNLNE</sequence>
<dbReference type="AlphaFoldDB" id="A0A0K2UCT5"/>
<organism evidence="1">
    <name type="scientific">Lepeophtheirus salmonis</name>
    <name type="common">Salmon louse</name>
    <name type="synonym">Caligus salmonis</name>
    <dbReference type="NCBI Taxonomy" id="72036"/>
    <lineage>
        <taxon>Eukaryota</taxon>
        <taxon>Metazoa</taxon>
        <taxon>Ecdysozoa</taxon>
        <taxon>Arthropoda</taxon>
        <taxon>Crustacea</taxon>
        <taxon>Multicrustacea</taxon>
        <taxon>Hexanauplia</taxon>
        <taxon>Copepoda</taxon>
        <taxon>Siphonostomatoida</taxon>
        <taxon>Caligidae</taxon>
        <taxon>Lepeophtheirus</taxon>
    </lineage>
</organism>
<dbReference type="EMBL" id="HACA01018406">
    <property type="protein sequence ID" value="CDW35767.1"/>
    <property type="molecule type" value="Transcribed_RNA"/>
</dbReference>
<reference evidence="1" key="1">
    <citation type="submission" date="2014-05" db="EMBL/GenBank/DDBJ databases">
        <authorList>
            <person name="Chronopoulou M."/>
        </authorList>
    </citation>
    <scope>NUCLEOTIDE SEQUENCE</scope>
    <source>
        <tissue evidence="1">Whole organism</tissue>
    </source>
</reference>
<feature type="non-terminal residue" evidence="1">
    <location>
        <position position="48"/>
    </location>
</feature>
<name>A0A0K2UCT5_LEPSM</name>
<accession>A0A0K2UCT5</accession>
<evidence type="ECO:0000313" key="1">
    <source>
        <dbReference type="EMBL" id="CDW35767.1"/>
    </source>
</evidence>